<dbReference type="OrthoDB" id="10386875at2759"/>
<evidence type="ECO:0000313" key="2">
    <source>
        <dbReference type="EMBL" id="KAF8560562.1"/>
    </source>
</evidence>
<feature type="compositionally biased region" description="Polar residues" evidence="1">
    <location>
        <begin position="241"/>
        <end position="265"/>
    </location>
</feature>
<dbReference type="EMBL" id="JTDF01022399">
    <property type="protein sequence ID" value="KAF8560562.1"/>
    <property type="molecule type" value="Genomic_DNA"/>
</dbReference>
<dbReference type="AlphaFoldDB" id="A0A8T0CYK8"/>
<evidence type="ECO:0000256" key="1">
    <source>
        <dbReference type="SAM" id="MobiDB-lite"/>
    </source>
</evidence>
<reference evidence="2 3" key="1">
    <citation type="submission" date="2019-07" db="EMBL/GenBank/DDBJ databases">
        <title>Annotation for the trematode Paragonimus westermani.</title>
        <authorList>
            <person name="Choi Y.-J."/>
        </authorList>
    </citation>
    <scope>NUCLEOTIDE SEQUENCE [LARGE SCALE GENOMIC DNA]</scope>
    <source>
        <strain evidence="2">180907_Pwestermani</strain>
    </source>
</reference>
<evidence type="ECO:0000313" key="3">
    <source>
        <dbReference type="Proteomes" id="UP000699462"/>
    </source>
</evidence>
<organism evidence="2 3">
    <name type="scientific">Paragonimus westermani</name>
    <dbReference type="NCBI Taxonomy" id="34504"/>
    <lineage>
        <taxon>Eukaryota</taxon>
        <taxon>Metazoa</taxon>
        <taxon>Spiralia</taxon>
        <taxon>Lophotrochozoa</taxon>
        <taxon>Platyhelminthes</taxon>
        <taxon>Trematoda</taxon>
        <taxon>Digenea</taxon>
        <taxon>Plagiorchiida</taxon>
        <taxon>Troglotremata</taxon>
        <taxon>Troglotrematidae</taxon>
        <taxon>Paragonimus</taxon>
    </lineage>
</organism>
<feature type="compositionally biased region" description="Polar residues" evidence="1">
    <location>
        <begin position="276"/>
        <end position="293"/>
    </location>
</feature>
<feature type="region of interest" description="Disordered" evidence="1">
    <location>
        <begin position="225"/>
        <end position="295"/>
    </location>
</feature>
<sequence length="320" mass="34426">MSSRDPNAFTPPPPPQYPFQDVFRKGVTHLRPPSLVSGPVDTRPCFSTSPLFTGRGSAIRPPGPNPPRGTLGAVGCSVGHTASGLQHTFRQPRTVGRCEFRPRTLHSPPSKTPASDAYHCSIPAPKMSTLDRSASPFAHADPKRTPLLSRLLAPGFATPGLADNQDDTFPEASVHSSSSMCASDSTVTDHATESTNAKAAKSGAPMQIVQQQRCKTRVARFAPVTSCDESSPLTRSYRLPASNSSQVHQQTDFSNRSSQDGVTMSTDKDTRLPLTQRPTEPSSESDGSVQSAEVSRGRRYSDRVCLNPPLCMYVSICMCL</sequence>
<dbReference type="Proteomes" id="UP000699462">
    <property type="component" value="Unassembled WGS sequence"/>
</dbReference>
<proteinExistence type="predicted"/>
<feature type="compositionally biased region" description="Polar residues" evidence="1">
    <location>
        <begin position="186"/>
        <end position="197"/>
    </location>
</feature>
<keyword evidence="3" id="KW-1185">Reference proteome</keyword>
<accession>A0A8T0CYK8</accession>
<feature type="region of interest" description="Disordered" evidence="1">
    <location>
        <begin position="169"/>
        <end position="208"/>
    </location>
</feature>
<name>A0A8T0CYK8_9TREM</name>
<gene>
    <name evidence="2" type="ORF">P879_03779</name>
</gene>
<comment type="caution">
    <text evidence="2">The sequence shown here is derived from an EMBL/GenBank/DDBJ whole genome shotgun (WGS) entry which is preliminary data.</text>
</comment>
<protein>
    <submittedName>
        <fullName evidence="2">Uncharacterized protein</fullName>
    </submittedName>
</protein>
<feature type="compositionally biased region" description="Low complexity" evidence="1">
    <location>
        <begin position="173"/>
        <end position="185"/>
    </location>
</feature>